<dbReference type="Proteomes" id="UP000238350">
    <property type="component" value="Unassembled WGS sequence"/>
</dbReference>
<keyword evidence="7" id="KW-0067">ATP-binding</keyword>
<feature type="transmembrane region" description="Helical" evidence="11">
    <location>
        <begin position="1222"/>
        <end position="1252"/>
    </location>
</feature>
<dbReference type="InterPro" id="IPR027417">
    <property type="entry name" value="P-loop_NTPase"/>
</dbReference>
<protein>
    <submittedName>
        <fullName evidence="13">ABC transporter CDR4</fullName>
    </submittedName>
</protein>
<dbReference type="FunFam" id="3.40.50.300:FF:000054">
    <property type="entry name" value="ABC multidrug transporter atrF"/>
    <property type="match status" value="1"/>
</dbReference>
<dbReference type="InterPro" id="IPR034003">
    <property type="entry name" value="ABCG_PDR_2"/>
</dbReference>
<feature type="transmembrane region" description="Helical" evidence="11">
    <location>
        <begin position="487"/>
        <end position="507"/>
    </location>
</feature>
<dbReference type="Pfam" id="PF14510">
    <property type="entry name" value="ABC_trans_N"/>
    <property type="match status" value="1"/>
</dbReference>
<dbReference type="PROSITE" id="PS00211">
    <property type="entry name" value="ABC_TRANSPORTER_1"/>
    <property type="match status" value="1"/>
</dbReference>
<dbReference type="InterPro" id="IPR017871">
    <property type="entry name" value="ABC_transporter-like_CS"/>
</dbReference>
<accession>A0A2T0FCE4</accession>
<evidence type="ECO:0000256" key="7">
    <source>
        <dbReference type="ARBA" id="ARBA00022840"/>
    </source>
</evidence>
<keyword evidence="9 11" id="KW-0472">Membrane</keyword>
<feature type="transmembrane region" description="Helical" evidence="11">
    <location>
        <begin position="1150"/>
        <end position="1171"/>
    </location>
</feature>
<reference evidence="13 14" key="1">
    <citation type="submission" date="2017-04" db="EMBL/GenBank/DDBJ databases">
        <title>Genome sequencing of [Candida] sorbophila.</title>
        <authorList>
            <person name="Ahn J.O."/>
        </authorList>
    </citation>
    <scope>NUCLEOTIDE SEQUENCE [LARGE SCALE GENOMIC DNA]</scope>
    <source>
        <strain evidence="13 14">DS02</strain>
    </source>
</reference>
<evidence type="ECO:0000256" key="3">
    <source>
        <dbReference type="ARBA" id="ARBA00022448"/>
    </source>
</evidence>
<dbReference type="Pfam" id="PF00005">
    <property type="entry name" value="ABC_tran"/>
    <property type="match status" value="2"/>
</dbReference>
<keyword evidence="6" id="KW-0547">Nucleotide-binding</keyword>
<evidence type="ECO:0000256" key="11">
    <source>
        <dbReference type="SAM" id="Phobius"/>
    </source>
</evidence>
<feature type="compositionally biased region" description="Basic and acidic residues" evidence="10">
    <location>
        <begin position="389"/>
        <end position="404"/>
    </location>
</feature>
<dbReference type="Pfam" id="PF19055">
    <property type="entry name" value="ABC2_membrane_7"/>
    <property type="match status" value="1"/>
</dbReference>
<keyword evidence="8 11" id="KW-1133">Transmembrane helix</keyword>
<evidence type="ECO:0000313" key="13">
    <source>
        <dbReference type="EMBL" id="PRT52635.1"/>
    </source>
</evidence>
<dbReference type="OrthoDB" id="245989at2759"/>
<dbReference type="InterPro" id="IPR003593">
    <property type="entry name" value="AAA+_ATPase"/>
</dbReference>
<feature type="transmembrane region" description="Helical" evidence="11">
    <location>
        <begin position="1301"/>
        <end position="1319"/>
    </location>
</feature>
<keyword evidence="14" id="KW-1185">Reference proteome</keyword>
<keyword evidence="5" id="KW-0677">Repeat</keyword>
<evidence type="ECO:0000256" key="6">
    <source>
        <dbReference type="ARBA" id="ARBA00022741"/>
    </source>
</evidence>
<dbReference type="GO" id="GO:0005524">
    <property type="term" value="F:ATP binding"/>
    <property type="evidence" value="ECO:0007669"/>
    <property type="project" value="UniProtKB-KW"/>
</dbReference>
<feature type="region of interest" description="Disordered" evidence="10">
    <location>
        <begin position="376"/>
        <end position="404"/>
    </location>
</feature>
<keyword evidence="4 11" id="KW-0812">Transmembrane</keyword>
<feature type="transmembrane region" description="Helical" evidence="11">
    <location>
        <begin position="1423"/>
        <end position="1444"/>
    </location>
</feature>
<evidence type="ECO:0000256" key="8">
    <source>
        <dbReference type="ARBA" id="ARBA00022989"/>
    </source>
</evidence>
<dbReference type="CDD" id="cd03232">
    <property type="entry name" value="ABCG_PDR_domain2"/>
    <property type="match status" value="1"/>
</dbReference>
<sequence>MSEFWDKESVLSQSTGLSTTPDVYRTPEVANIQEIARELTRITTHSGYGSPFGDITDPELDPSSPEFSSMKWAKNMHRLMSSETETHPERSLGVSFRNLHAFGYTIGDAGYQLTTGNVPMTLVQKIVGTITSSKERVEILHDMDGVINAGELLLVLGRPGSGCSTFLRTMAQQTYGFHIDEHTEFNYSGVDAASIPKQFRGDVTYSAESELHFPNLTVGDTLLFAARMKTPHHRINGVDRMTYAKHMRDVVMATFGLSHTVNTRVGNDLIRGVSGGERKRVSIAELVLCQSVFQCWDNSTRGLDSATALEFVRSLRVSSDTFKATAAVAVYQASDEMYDLFDKTIVLYEGYQIYYGPVSKARKFFYDMGWQPKPRQPTPDFLTSLSQPSERETRPGFEEKVPRTPQEFNERWRASDLYAELQQEMDQFDSDYPPGGEHAQKFHHAATLRKDKRLPHRAAYTVGWYEQVLGLTWRGFKRMRGDPTMPIIQVFGNFALGLIISSMFYNLQQTSESFYHRTAVIFFSLLFNAFSSVLEIFNLYESRAIVQKHHQYALYHPASDAIGSILTDMPVKIAVALSFNIVMYFLPNLRRSPGNFFFYLFANFLGSLFMSHLFRTLGAMTKTLMEAMVPTELLLLGLVLYTGFVLPTRNMHLWSRWMNYVDPLAYIYEALITNEFSNRRFTCSQYLPSGPGYENVPLSEKVCAVNGAKQGQDYVQGSDYIWESFRYRESHQWRNIGVILGWIFFFLGTYLVAVWLNPGARTKGDMLIFPRSVLRKMKKQWKAAGYEGAPTKQLVEGNTGDDDVALAGSDDIFWWKDLCYDIEIKGEHRRLLNHVSGWVKPGTLTALMGASGAGKTTLLDTLANRVTMGVVTGHVFVNGTPRDNSFQRSTGYAMQQDLHLETSTVRESLVFAALMRQPWKDSYEEKIAYVDTVLKVLEMETYADAVVGVPGSGLNVEQRKRLTIGVELAAKPKLLLFLDEPTSGLDSQTAWSVCQLMKKLSNAGQAILCTIHQPSALLLQQFDRLLFLARGGRTIYFGPIGDNAEKLCGYFEKYDADPCPPEANPAEWMLHVIGAAPGSHAKHDYADVWLWSEERRAMRDEINELIRRFDAKHENRNEDKEAHREFAAPLWYQFYHLLRRQWAMEWRSPIYLWSKFILAVLASLFNGFTFFKADNTLQGMQNLMFSIFMFTTIQTTLIYQYLPSFVAQRALYETRERPSKIVSWKAFTTMVVFAEIPWQVWTGTFAFLCWYYPTGLYNNASRAGQMTERGGLTYFYVILYYVFALTMGQLCVAGMEDDNTSANIAMLLFTISLMFCGVLSTKDAMPGFWKFMYRVSPFTYWVGGMLAVGIANAPVNCADYEMLKVPAIDGQTCGDYLQSFATRNHGNIANPLSTGVCNYCRVADTNSYLASLNISYHLRWRNLGIFMAYIAFNMIASGFIYWLARVPKSSSRVKVVPIEPVDQDEHLDEEKAAGKEAPKVVQLQTGKDAVAIHHAYLAKFQGTNSSNSTVSSVSV</sequence>
<dbReference type="EMBL" id="NDIQ01000001">
    <property type="protein sequence ID" value="PRT52635.1"/>
    <property type="molecule type" value="Genomic_DNA"/>
</dbReference>
<comment type="caution">
    <text evidence="13">The sequence shown here is derived from an EMBL/GenBank/DDBJ whole genome shotgun (WGS) entry which is preliminary data.</text>
</comment>
<feature type="transmembrane region" description="Helical" evidence="11">
    <location>
        <begin position="1273"/>
        <end position="1295"/>
    </location>
</feature>
<dbReference type="InterPro" id="IPR003439">
    <property type="entry name" value="ABC_transporter-like_ATP-bd"/>
</dbReference>
<proteinExistence type="inferred from homology"/>
<dbReference type="PANTHER" id="PTHR19241">
    <property type="entry name" value="ATP-BINDING CASSETTE TRANSPORTER"/>
    <property type="match status" value="1"/>
</dbReference>
<gene>
    <name evidence="13" type="ORF">B9G98_00255</name>
</gene>
<evidence type="ECO:0000256" key="10">
    <source>
        <dbReference type="SAM" id="MobiDB-lite"/>
    </source>
</evidence>
<evidence type="ECO:0000256" key="5">
    <source>
        <dbReference type="ARBA" id="ARBA00022737"/>
    </source>
</evidence>
<feature type="transmembrane region" description="Helical" evidence="11">
    <location>
        <begin position="596"/>
        <end position="615"/>
    </location>
</feature>
<dbReference type="GeneID" id="36514004"/>
<dbReference type="GO" id="GO:0016020">
    <property type="term" value="C:membrane"/>
    <property type="evidence" value="ECO:0007669"/>
    <property type="project" value="UniProtKB-SubCell"/>
</dbReference>
<dbReference type="SUPFAM" id="SSF52540">
    <property type="entry name" value="P-loop containing nucleoside triphosphate hydrolases"/>
    <property type="match status" value="2"/>
</dbReference>
<evidence type="ECO:0000256" key="1">
    <source>
        <dbReference type="ARBA" id="ARBA00004141"/>
    </source>
</evidence>
<organism evidence="13 14">
    <name type="scientific">Wickerhamiella sorbophila</name>
    <dbReference type="NCBI Taxonomy" id="45607"/>
    <lineage>
        <taxon>Eukaryota</taxon>
        <taxon>Fungi</taxon>
        <taxon>Dikarya</taxon>
        <taxon>Ascomycota</taxon>
        <taxon>Saccharomycotina</taxon>
        <taxon>Dipodascomycetes</taxon>
        <taxon>Dipodascales</taxon>
        <taxon>Trichomonascaceae</taxon>
        <taxon>Wickerhamiella</taxon>
    </lineage>
</organism>
<dbReference type="GO" id="GO:0016887">
    <property type="term" value="F:ATP hydrolysis activity"/>
    <property type="evidence" value="ECO:0007669"/>
    <property type="project" value="InterPro"/>
</dbReference>
<comment type="similarity">
    <text evidence="2">Belongs to the ABC transporter superfamily. ABCG family. PDR (TC 3.A.1.205) subfamily.</text>
</comment>
<dbReference type="InterPro" id="IPR013525">
    <property type="entry name" value="ABC2_TM"/>
</dbReference>
<dbReference type="InterPro" id="IPR029481">
    <property type="entry name" value="ABC_trans_N"/>
</dbReference>
<dbReference type="STRING" id="45607.A0A2T0FCE4"/>
<dbReference type="PROSITE" id="PS50893">
    <property type="entry name" value="ABC_TRANSPORTER_2"/>
    <property type="match status" value="2"/>
</dbReference>
<feature type="transmembrane region" description="Helical" evidence="11">
    <location>
        <begin position="1331"/>
        <end position="1353"/>
    </location>
</feature>
<feature type="domain" description="ABC transporter" evidence="12">
    <location>
        <begin position="813"/>
        <end position="1055"/>
    </location>
</feature>
<dbReference type="InterPro" id="IPR010929">
    <property type="entry name" value="PDR_CDR_ABC"/>
</dbReference>
<name>A0A2T0FCE4_9ASCO</name>
<dbReference type="RefSeq" id="XP_024662581.1">
    <property type="nucleotide sequence ID" value="XM_024806813.1"/>
</dbReference>
<keyword evidence="3" id="KW-0813">Transport</keyword>
<feature type="transmembrane region" description="Helical" evidence="11">
    <location>
        <begin position="569"/>
        <end position="589"/>
    </location>
</feature>
<dbReference type="CDD" id="cd03233">
    <property type="entry name" value="ABCG_PDR_domain1"/>
    <property type="match status" value="1"/>
</dbReference>
<evidence type="ECO:0000313" key="14">
    <source>
        <dbReference type="Proteomes" id="UP000238350"/>
    </source>
</evidence>
<feature type="domain" description="ABC transporter" evidence="12">
    <location>
        <begin position="113"/>
        <end position="374"/>
    </location>
</feature>
<dbReference type="SMART" id="SM00382">
    <property type="entry name" value="AAA"/>
    <property type="match status" value="2"/>
</dbReference>
<feature type="transmembrane region" description="Helical" evidence="11">
    <location>
        <begin position="519"/>
        <end position="540"/>
    </location>
</feature>
<dbReference type="InterPro" id="IPR034001">
    <property type="entry name" value="ABCG_PDR_1"/>
</dbReference>
<feature type="transmembrane region" description="Helical" evidence="11">
    <location>
        <begin position="627"/>
        <end position="646"/>
    </location>
</feature>
<feature type="transmembrane region" description="Helical" evidence="11">
    <location>
        <begin position="736"/>
        <end position="756"/>
    </location>
</feature>
<dbReference type="GO" id="GO:0140359">
    <property type="term" value="F:ABC-type transporter activity"/>
    <property type="evidence" value="ECO:0007669"/>
    <property type="project" value="InterPro"/>
</dbReference>
<dbReference type="Gene3D" id="3.40.50.300">
    <property type="entry name" value="P-loop containing nucleotide triphosphate hydrolases"/>
    <property type="match status" value="2"/>
</dbReference>
<dbReference type="Pfam" id="PF01061">
    <property type="entry name" value="ABC2_membrane"/>
    <property type="match status" value="2"/>
</dbReference>
<dbReference type="Pfam" id="PF06422">
    <property type="entry name" value="PDR_CDR"/>
    <property type="match status" value="1"/>
</dbReference>
<comment type="subcellular location">
    <subcellularLocation>
        <location evidence="1">Membrane</location>
        <topology evidence="1">Multi-pass membrane protein</topology>
    </subcellularLocation>
</comment>
<evidence type="ECO:0000259" key="12">
    <source>
        <dbReference type="PROSITE" id="PS50893"/>
    </source>
</evidence>
<evidence type="ECO:0000256" key="9">
    <source>
        <dbReference type="ARBA" id="ARBA00023136"/>
    </source>
</evidence>
<feature type="transmembrane region" description="Helical" evidence="11">
    <location>
        <begin position="1183"/>
        <end position="1202"/>
    </location>
</feature>
<evidence type="ECO:0000256" key="4">
    <source>
        <dbReference type="ARBA" id="ARBA00022692"/>
    </source>
</evidence>
<dbReference type="InterPro" id="IPR043926">
    <property type="entry name" value="ABCG_dom"/>
</dbReference>
<evidence type="ECO:0000256" key="2">
    <source>
        <dbReference type="ARBA" id="ARBA00006012"/>
    </source>
</evidence>